<comment type="caution">
    <text evidence="18">Lacks conserved residue(s) required for the propagation of feature annotation.</text>
</comment>
<comment type="cofactor">
    <cofactor evidence="18">
        <name>Mg(2+)</name>
        <dbReference type="ChEBI" id="CHEBI:18420"/>
    </cofactor>
    <text evidence="18">Binds 1 Mg(2+) ion per subunit.</text>
</comment>
<feature type="binding site" evidence="18">
    <location>
        <begin position="384"/>
        <end position="385"/>
    </location>
    <ligand>
        <name>acetyl-CoA</name>
        <dbReference type="ChEBI" id="CHEBI:57288"/>
    </ligand>
</feature>
<feature type="binding site" evidence="18">
    <location>
        <position position="154"/>
    </location>
    <ligand>
        <name>UDP-N-acetyl-alpha-D-glucosamine</name>
        <dbReference type="ChEBI" id="CHEBI:57705"/>
    </ligand>
</feature>
<keyword evidence="5 18" id="KW-0808">Transferase</keyword>
<dbReference type="InterPro" id="IPR018357">
    <property type="entry name" value="Hexapep_transf_CS"/>
</dbReference>
<dbReference type="Pfam" id="PF00132">
    <property type="entry name" value="Hexapep"/>
    <property type="match status" value="2"/>
</dbReference>
<dbReference type="InterPro" id="IPR001451">
    <property type="entry name" value="Hexapep"/>
</dbReference>
<dbReference type="InterPro" id="IPR038009">
    <property type="entry name" value="GlmU_C_LbH"/>
</dbReference>
<dbReference type="InterPro" id="IPR050065">
    <property type="entry name" value="GlmU-like"/>
</dbReference>
<name>A0A3N5AEU8_9THEO</name>
<dbReference type="GO" id="GO:0009252">
    <property type="term" value="P:peptidoglycan biosynthetic process"/>
    <property type="evidence" value="ECO:0007669"/>
    <property type="project" value="UniProtKB-UniRule"/>
</dbReference>
<dbReference type="CDD" id="cd03353">
    <property type="entry name" value="LbH_GlmU_C"/>
    <property type="match status" value="1"/>
</dbReference>
<dbReference type="GO" id="GO:0000287">
    <property type="term" value="F:magnesium ion binding"/>
    <property type="evidence" value="ECO:0007669"/>
    <property type="project" value="UniProtKB-UniRule"/>
</dbReference>
<dbReference type="InterPro" id="IPR025877">
    <property type="entry name" value="MobA-like_NTP_Trfase"/>
</dbReference>
<feature type="binding site" evidence="18">
    <location>
        <position position="403"/>
    </location>
    <ligand>
        <name>acetyl-CoA</name>
        <dbReference type="ChEBI" id="CHEBI:57288"/>
    </ligand>
</feature>
<feature type="binding site" evidence="18">
    <location>
        <position position="169"/>
    </location>
    <ligand>
        <name>UDP-N-acetyl-alpha-D-glucosamine</name>
        <dbReference type="ChEBI" id="CHEBI:57705"/>
    </ligand>
</feature>
<feature type="binding site" evidence="18">
    <location>
        <position position="226"/>
    </location>
    <ligand>
        <name>Mg(2+)</name>
        <dbReference type="ChEBI" id="CHEBI:18420"/>
    </ligand>
</feature>
<feature type="binding site" evidence="18">
    <location>
        <position position="421"/>
    </location>
    <ligand>
        <name>acetyl-CoA</name>
        <dbReference type="ChEBI" id="CHEBI:57288"/>
    </ligand>
</feature>
<dbReference type="InterPro" id="IPR029044">
    <property type="entry name" value="Nucleotide-diphossugar_trans"/>
</dbReference>
<dbReference type="GO" id="GO:0006048">
    <property type="term" value="P:UDP-N-acetylglucosamine biosynthetic process"/>
    <property type="evidence" value="ECO:0007669"/>
    <property type="project" value="UniProtKB-UniPathway"/>
</dbReference>
<feature type="binding site" evidence="18">
    <location>
        <position position="139"/>
    </location>
    <ligand>
        <name>UDP-N-acetyl-alpha-D-glucosamine</name>
        <dbReference type="ChEBI" id="CHEBI:57705"/>
    </ligand>
</feature>
<evidence type="ECO:0000256" key="13">
    <source>
        <dbReference type="ARBA" id="ARBA00023315"/>
    </source>
</evidence>
<keyword evidence="14 18" id="KW-0961">Cell wall biogenesis/degradation</keyword>
<keyword evidence="4 18" id="KW-0963">Cytoplasm</keyword>
<dbReference type="EMBL" id="RKRE01000003">
    <property type="protein sequence ID" value="RPF42470.1"/>
    <property type="molecule type" value="Genomic_DNA"/>
</dbReference>
<evidence type="ECO:0000313" key="21">
    <source>
        <dbReference type="Proteomes" id="UP000282654"/>
    </source>
</evidence>
<gene>
    <name evidence="18" type="primary">glmU</name>
    <name evidence="20" type="ORF">EDD75_1571</name>
</gene>
<feature type="binding site" evidence="18">
    <location>
        <position position="378"/>
    </location>
    <ligand>
        <name>acetyl-CoA</name>
        <dbReference type="ChEBI" id="CHEBI:57288"/>
    </ligand>
</feature>
<keyword evidence="10 18" id="KW-0133">Cell shape</keyword>
<keyword evidence="13 18" id="KW-0012">Acyltransferase</keyword>
<organism evidence="20 21">
    <name type="scientific">Thermodesulfitimonas autotrophica</name>
    <dbReference type="NCBI Taxonomy" id="1894989"/>
    <lineage>
        <taxon>Bacteria</taxon>
        <taxon>Bacillati</taxon>
        <taxon>Bacillota</taxon>
        <taxon>Clostridia</taxon>
        <taxon>Thermoanaerobacterales</taxon>
        <taxon>Thermoanaerobacteraceae</taxon>
        <taxon>Thermodesulfitimonas</taxon>
    </lineage>
</organism>
<keyword evidence="12 18" id="KW-0511">Multifunctional enzyme</keyword>
<keyword evidence="9 18" id="KW-0460">Magnesium</keyword>
<dbReference type="PROSITE" id="PS00101">
    <property type="entry name" value="HEXAPEP_TRANSFERASES"/>
    <property type="match status" value="1"/>
</dbReference>
<dbReference type="InterPro" id="IPR011004">
    <property type="entry name" value="Trimer_LpxA-like_sf"/>
</dbReference>
<comment type="pathway">
    <text evidence="18">Nucleotide-sugar biosynthesis; UDP-N-acetyl-alpha-D-glucosamine biosynthesis; UDP-N-acetyl-alpha-D-glucosamine from N-acetyl-alpha-D-glucosamine 1-phosphate: step 1/1.</text>
</comment>
<dbReference type="OrthoDB" id="9775031at2"/>
<keyword evidence="11 18" id="KW-0573">Peptidoglycan synthesis</keyword>
<feature type="binding site" evidence="18">
    <location>
        <position position="375"/>
    </location>
    <ligand>
        <name>UDP-N-acetyl-alpha-D-glucosamine</name>
        <dbReference type="ChEBI" id="CHEBI:57705"/>
    </ligand>
</feature>
<feature type="binding site" evidence="18">
    <location>
        <position position="72"/>
    </location>
    <ligand>
        <name>UDP-N-acetyl-alpha-D-glucosamine</name>
        <dbReference type="ChEBI" id="CHEBI:57705"/>
    </ligand>
</feature>
<sequence>MGLAAVILAAGKGTRMKSRKAKVLHPVAGRPMLSFVLDAAAGAGAEKIIVVAGHGAAEVVAAVGGRAEVVLQEEQLGTAHALLQAEEALKTYEGDIIVLPGDAPLLRGETLRDFYTYYRAQGAPAAVLTARFADPAGYGRVIRDQDGNVLRIVEHRDATEEELSVSEVNTGIYCFKPAIFSVLKRISPDNSQKEYYLPDAIRLLREEGVPVAAWEAPDAAEFLGVNDRRQLAVAEEVIRRRVVERLMDAGVTVVDPRATYVHPGVVVGPDTIIYPFTFLEGGTVIGSECCIGPWTRITDSRLGDKVAVHNAVVLGATVASGATVGPFTYLRPGTVVGPGAKVGGFVEVKKSVIGEGSKVPHLSYIGDAEIGRSVNVGAGTITCNYDGRRKWPTVIEDGAFIGSNTNLVAPVRVGKGAYIGAGSTITRDVPAGALGIARSRQRNIPDWVKKKGRE</sequence>
<dbReference type="SUPFAM" id="SSF51161">
    <property type="entry name" value="Trimeric LpxA-like enzymes"/>
    <property type="match status" value="1"/>
</dbReference>
<feature type="binding site" evidence="18">
    <location>
        <position position="438"/>
    </location>
    <ligand>
        <name>acetyl-CoA</name>
        <dbReference type="ChEBI" id="CHEBI:57288"/>
    </ligand>
</feature>
<comment type="similarity">
    <text evidence="3 18">In the N-terminal section; belongs to the N-acetylglucosamine-1-phosphate uridyltransferase family.</text>
</comment>
<evidence type="ECO:0000256" key="12">
    <source>
        <dbReference type="ARBA" id="ARBA00023268"/>
    </source>
</evidence>
<comment type="subcellular location">
    <subcellularLocation>
        <location evidence="1 18">Cytoplasm</location>
    </subcellularLocation>
</comment>
<evidence type="ECO:0000256" key="3">
    <source>
        <dbReference type="ARBA" id="ARBA00007947"/>
    </source>
</evidence>
<dbReference type="EC" id="2.3.1.157" evidence="18"/>
<reference evidence="20 21" key="1">
    <citation type="submission" date="2018-11" db="EMBL/GenBank/DDBJ databases">
        <title>Genomic Encyclopedia of Type Strains, Phase IV (KMG-IV): sequencing the most valuable type-strain genomes for metagenomic binning, comparative biology and taxonomic classification.</title>
        <authorList>
            <person name="Goeker M."/>
        </authorList>
    </citation>
    <scope>NUCLEOTIDE SEQUENCE [LARGE SCALE GENOMIC DNA]</scope>
    <source>
        <strain evidence="20 21">DSM 102936</strain>
    </source>
</reference>
<protein>
    <recommendedName>
        <fullName evidence="18">Bifunctional protein GlmU</fullName>
    </recommendedName>
    <domain>
        <recommendedName>
            <fullName evidence="18">UDP-N-acetylglucosamine pyrophosphorylase</fullName>
            <ecNumber evidence="18">2.7.7.23</ecNumber>
        </recommendedName>
        <alternativeName>
            <fullName evidence="18">N-acetylglucosamine-1-phosphate uridyltransferase</fullName>
        </alternativeName>
    </domain>
    <domain>
        <recommendedName>
            <fullName evidence="18">Glucosamine-1-phosphate N-acetyltransferase</fullName>
            <ecNumber evidence="18">2.3.1.157</ecNumber>
        </recommendedName>
    </domain>
</protein>
<evidence type="ECO:0000256" key="11">
    <source>
        <dbReference type="ARBA" id="ARBA00022984"/>
    </source>
</evidence>
<dbReference type="GO" id="GO:0008360">
    <property type="term" value="P:regulation of cell shape"/>
    <property type="evidence" value="ECO:0007669"/>
    <property type="project" value="UniProtKB-KW"/>
</dbReference>
<dbReference type="GO" id="GO:0071555">
    <property type="term" value="P:cell wall organization"/>
    <property type="evidence" value="ECO:0007669"/>
    <property type="project" value="UniProtKB-KW"/>
</dbReference>
<comment type="similarity">
    <text evidence="2 18">In the C-terminal section; belongs to the transferase hexapeptide repeat family.</text>
</comment>
<evidence type="ECO:0000256" key="15">
    <source>
        <dbReference type="ARBA" id="ARBA00048247"/>
    </source>
</evidence>
<dbReference type="Pfam" id="PF12804">
    <property type="entry name" value="NTP_transf_3"/>
    <property type="match status" value="1"/>
</dbReference>
<feature type="domain" description="MobA-like NTP transferase" evidence="19">
    <location>
        <begin position="5"/>
        <end position="137"/>
    </location>
</feature>
<comment type="catalytic activity">
    <reaction evidence="15 18">
        <text>alpha-D-glucosamine 1-phosphate + acetyl-CoA = N-acetyl-alpha-D-glucosamine 1-phosphate + CoA + H(+)</text>
        <dbReference type="Rhea" id="RHEA:13725"/>
        <dbReference type="ChEBI" id="CHEBI:15378"/>
        <dbReference type="ChEBI" id="CHEBI:57287"/>
        <dbReference type="ChEBI" id="CHEBI:57288"/>
        <dbReference type="ChEBI" id="CHEBI:57776"/>
        <dbReference type="ChEBI" id="CHEBI:58516"/>
        <dbReference type="EC" id="2.3.1.157"/>
    </reaction>
</comment>
<dbReference type="NCBIfam" id="NF010934">
    <property type="entry name" value="PRK14354.1"/>
    <property type="match status" value="1"/>
</dbReference>
<feature type="binding site" evidence="18">
    <location>
        <position position="349"/>
    </location>
    <ligand>
        <name>UDP-N-acetyl-alpha-D-glucosamine</name>
        <dbReference type="ChEBI" id="CHEBI:57705"/>
    </ligand>
</feature>
<evidence type="ECO:0000256" key="7">
    <source>
        <dbReference type="ARBA" id="ARBA00022723"/>
    </source>
</evidence>
<dbReference type="GO" id="GO:0016020">
    <property type="term" value="C:membrane"/>
    <property type="evidence" value="ECO:0007669"/>
    <property type="project" value="GOC"/>
</dbReference>
<dbReference type="InterPro" id="IPR005882">
    <property type="entry name" value="Bifunctional_GlmU"/>
</dbReference>
<feature type="binding site" evidence="18">
    <location>
        <position position="226"/>
    </location>
    <ligand>
        <name>UDP-N-acetyl-alpha-D-glucosamine</name>
        <dbReference type="ChEBI" id="CHEBI:57705"/>
    </ligand>
</feature>
<dbReference type="Gene3D" id="3.90.550.10">
    <property type="entry name" value="Spore Coat Polysaccharide Biosynthesis Protein SpsA, Chain A"/>
    <property type="match status" value="1"/>
</dbReference>
<dbReference type="RefSeq" id="WP_123930609.1">
    <property type="nucleotide sequence ID" value="NZ_RKRE01000003.1"/>
</dbReference>
<dbReference type="UniPathway" id="UPA00973"/>
<evidence type="ECO:0000256" key="4">
    <source>
        <dbReference type="ARBA" id="ARBA00022490"/>
    </source>
</evidence>
<comment type="pathway">
    <text evidence="18">Nucleotide-sugar biosynthesis; UDP-N-acetyl-alpha-D-glucosamine biosynthesis; N-acetyl-alpha-D-glucosamine 1-phosphate from alpha-D-glucosamine 6-phosphate (route II): step 2/2.</text>
</comment>
<evidence type="ECO:0000256" key="5">
    <source>
        <dbReference type="ARBA" id="ARBA00022679"/>
    </source>
</evidence>
<accession>A0A3N5AEU8</accession>
<feature type="binding site" evidence="18">
    <location>
        <begin position="77"/>
        <end position="78"/>
    </location>
    <ligand>
        <name>UDP-N-acetyl-alpha-D-glucosamine</name>
        <dbReference type="ChEBI" id="CHEBI:57705"/>
    </ligand>
</feature>
<evidence type="ECO:0000256" key="14">
    <source>
        <dbReference type="ARBA" id="ARBA00023316"/>
    </source>
</evidence>
<evidence type="ECO:0000256" key="18">
    <source>
        <dbReference type="HAMAP-Rule" id="MF_01631"/>
    </source>
</evidence>
<feature type="binding site" evidence="18">
    <location>
        <position position="364"/>
    </location>
    <ligand>
        <name>UDP-N-acetyl-alpha-D-glucosamine</name>
        <dbReference type="ChEBI" id="CHEBI:57705"/>
    </ligand>
</feature>
<dbReference type="AlphaFoldDB" id="A0A3N5AEU8"/>
<comment type="function">
    <text evidence="17 18">Catalyzes the last two sequential reactions in the de novo biosynthetic pathway for UDP-N-acetylglucosamine (UDP-GlcNAc). The C-terminal domain catalyzes the transfer of acetyl group from acetyl coenzyme A to glucosamine-1-phosphate (GlcN-1-P) to produce N-acetylglucosamine-1-phosphate (GlcNAc-1-P), which is converted into UDP-GlcNAc by the transfer of uridine 5-monophosphate (from uridine 5-triphosphate), a reaction catalyzed by the N-terminal domain.</text>
</comment>
<feature type="region of interest" description="N-acetyltransferase" evidence="18">
    <location>
        <begin position="250"/>
        <end position="454"/>
    </location>
</feature>
<feature type="binding site" evidence="18">
    <location>
        <begin position="8"/>
        <end position="11"/>
    </location>
    <ligand>
        <name>UDP-N-acetyl-alpha-D-glucosamine</name>
        <dbReference type="ChEBI" id="CHEBI:57705"/>
    </ligand>
</feature>
<dbReference type="UniPathway" id="UPA00113">
    <property type="reaction ID" value="UER00532"/>
</dbReference>
<feature type="region of interest" description="Linker" evidence="18">
    <location>
        <begin position="229"/>
        <end position="249"/>
    </location>
</feature>
<comment type="caution">
    <text evidence="20">The sequence shown here is derived from an EMBL/GenBank/DDBJ whole genome shotgun (WGS) entry which is preliminary data.</text>
</comment>
<feature type="binding site" evidence="18">
    <location>
        <position position="331"/>
    </location>
    <ligand>
        <name>UDP-N-acetyl-alpha-D-glucosamine</name>
        <dbReference type="ChEBI" id="CHEBI:57705"/>
    </ligand>
</feature>
<dbReference type="GO" id="GO:0019134">
    <property type="term" value="F:glucosamine-1-phosphate N-acetyltransferase activity"/>
    <property type="evidence" value="ECO:0007669"/>
    <property type="project" value="UniProtKB-UniRule"/>
</dbReference>
<evidence type="ECO:0000256" key="6">
    <source>
        <dbReference type="ARBA" id="ARBA00022695"/>
    </source>
</evidence>
<feature type="binding site" evidence="18">
    <location>
        <position position="102"/>
    </location>
    <ligand>
        <name>Mg(2+)</name>
        <dbReference type="ChEBI" id="CHEBI:18420"/>
    </ligand>
</feature>
<evidence type="ECO:0000256" key="8">
    <source>
        <dbReference type="ARBA" id="ARBA00022737"/>
    </source>
</evidence>
<evidence type="ECO:0000256" key="2">
    <source>
        <dbReference type="ARBA" id="ARBA00007707"/>
    </source>
</evidence>
<dbReference type="SUPFAM" id="SSF53448">
    <property type="entry name" value="Nucleotide-diphospho-sugar transferases"/>
    <property type="match status" value="1"/>
</dbReference>
<dbReference type="GO" id="GO:0003977">
    <property type="term" value="F:UDP-N-acetylglucosamine diphosphorylase activity"/>
    <property type="evidence" value="ECO:0007669"/>
    <property type="project" value="UniProtKB-UniRule"/>
</dbReference>
<dbReference type="EC" id="2.7.7.23" evidence="18"/>
<dbReference type="GO" id="GO:0009245">
    <property type="term" value="P:lipid A biosynthetic process"/>
    <property type="evidence" value="ECO:0007669"/>
    <property type="project" value="UniProtKB-UniRule"/>
</dbReference>
<keyword evidence="21" id="KW-1185">Reference proteome</keyword>
<feature type="binding site" evidence="18">
    <location>
        <position position="22"/>
    </location>
    <ligand>
        <name>UDP-N-acetyl-alpha-D-glucosamine</name>
        <dbReference type="ChEBI" id="CHEBI:57705"/>
    </ligand>
</feature>
<dbReference type="NCBIfam" id="TIGR01173">
    <property type="entry name" value="glmU"/>
    <property type="match status" value="1"/>
</dbReference>
<feature type="active site" description="Proton acceptor" evidence="18">
    <location>
        <position position="361"/>
    </location>
</feature>
<dbReference type="Proteomes" id="UP000282654">
    <property type="component" value="Unassembled WGS sequence"/>
</dbReference>
<dbReference type="HAMAP" id="MF_01631">
    <property type="entry name" value="GlmU"/>
    <property type="match status" value="1"/>
</dbReference>
<feature type="region of interest" description="Pyrophosphorylase" evidence="18">
    <location>
        <begin position="1"/>
        <end position="228"/>
    </location>
</feature>
<evidence type="ECO:0000256" key="17">
    <source>
        <dbReference type="ARBA" id="ARBA00049628"/>
    </source>
</evidence>
<comment type="subunit">
    <text evidence="18">Homotrimer.</text>
</comment>
<keyword evidence="8 18" id="KW-0677">Repeat</keyword>
<evidence type="ECO:0000256" key="9">
    <source>
        <dbReference type="ARBA" id="ARBA00022842"/>
    </source>
</evidence>
<evidence type="ECO:0000256" key="10">
    <source>
        <dbReference type="ARBA" id="ARBA00022960"/>
    </source>
</evidence>
<dbReference type="PANTHER" id="PTHR43584">
    <property type="entry name" value="NUCLEOTIDYL TRANSFERASE"/>
    <property type="match status" value="1"/>
</dbReference>
<keyword evidence="6 18" id="KW-0548">Nucleotidyltransferase</keyword>
<keyword evidence="7 18" id="KW-0479">Metal-binding</keyword>
<evidence type="ECO:0000313" key="20">
    <source>
        <dbReference type="EMBL" id="RPF42470.1"/>
    </source>
</evidence>
<comment type="pathway">
    <text evidence="18">Bacterial outer membrane biogenesis; LPS lipid A biosynthesis.</text>
</comment>
<evidence type="ECO:0000259" key="19">
    <source>
        <dbReference type="Pfam" id="PF12804"/>
    </source>
</evidence>
<dbReference type="Gene3D" id="2.160.10.10">
    <property type="entry name" value="Hexapeptide repeat proteins"/>
    <property type="match status" value="1"/>
</dbReference>
<dbReference type="GO" id="GO:0005737">
    <property type="term" value="C:cytoplasm"/>
    <property type="evidence" value="ECO:0007669"/>
    <property type="project" value="UniProtKB-SubCell"/>
</dbReference>
<dbReference type="GO" id="GO:0000902">
    <property type="term" value="P:cell morphogenesis"/>
    <property type="evidence" value="ECO:0007669"/>
    <property type="project" value="UniProtKB-UniRule"/>
</dbReference>
<proteinExistence type="inferred from homology"/>
<evidence type="ECO:0000256" key="1">
    <source>
        <dbReference type="ARBA" id="ARBA00004496"/>
    </source>
</evidence>
<dbReference type="PANTHER" id="PTHR43584:SF3">
    <property type="entry name" value="BIFUNCTIONAL PROTEIN GLMU"/>
    <property type="match status" value="1"/>
</dbReference>
<evidence type="ECO:0000256" key="16">
    <source>
        <dbReference type="ARBA" id="ARBA00048493"/>
    </source>
</evidence>
<comment type="catalytic activity">
    <reaction evidence="16 18">
        <text>N-acetyl-alpha-D-glucosamine 1-phosphate + UTP + H(+) = UDP-N-acetyl-alpha-D-glucosamine + diphosphate</text>
        <dbReference type="Rhea" id="RHEA:13509"/>
        <dbReference type="ChEBI" id="CHEBI:15378"/>
        <dbReference type="ChEBI" id="CHEBI:33019"/>
        <dbReference type="ChEBI" id="CHEBI:46398"/>
        <dbReference type="ChEBI" id="CHEBI:57705"/>
        <dbReference type="ChEBI" id="CHEBI:57776"/>
        <dbReference type="EC" id="2.7.7.23"/>
    </reaction>
</comment>
<dbReference type="CDD" id="cd02540">
    <property type="entry name" value="GT2_GlmU_N_bac"/>
    <property type="match status" value="1"/>
</dbReference>